<dbReference type="EMBL" id="CADCWD010000072">
    <property type="protein sequence ID" value="CAA9541681.1"/>
    <property type="molecule type" value="Genomic_DNA"/>
</dbReference>
<accession>A0A6J4U756</accession>
<feature type="non-terminal residue" evidence="2">
    <location>
        <position position="1"/>
    </location>
</feature>
<feature type="compositionally biased region" description="Basic residues" evidence="1">
    <location>
        <begin position="64"/>
        <end position="89"/>
    </location>
</feature>
<feature type="compositionally biased region" description="Low complexity" evidence="1">
    <location>
        <begin position="139"/>
        <end position="148"/>
    </location>
</feature>
<dbReference type="AlphaFoldDB" id="A0A6J4U756"/>
<feature type="compositionally biased region" description="Basic and acidic residues" evidence="1">
    <location>
        <begin position="118"/>
        <end position="138"/>
    </location>
</feature>
<gene>
    <name evidence="2" type="ORF">AVDCRST_MAG23-2132</name>
</gene>
<feature type="compositionally biased region" description="Basic and acidic residues" evidence="1">
    <location>
        <begin position="151"/>
        <end position="161"/>
    </location>
</feature>
<protein>
    <submittedName>
        <fullName evidence="2">MarC family integral membrane protein</fullName>
    </submittedName>
</protein>
<feature type="non-terminal residue" evidence="2">
    <location>
        <position position="209"/>
    </location>
</feature>
<organism evidence="2">
    <name type="scientific">uncultured Sphingosinicella sp</name>
    <dbReference type="NCBI Taxonomy" id="478748"/>
    <lineage>
        <taxon>Bacteria</taxon>
        <taxon>Pseudomonadati</taxon>
        <taxon>Pseudomonadota</taxon>
        <taxon>Alphaproteobacteria</taxon>
        <taxon>Sphingomonadales</taxon>
        <taxon>Sphingosinicellaceae</taxon>
        <taxon>Sphingosinicella</taxon>
        <taxon>environmental samples</taxon>
    </lineage>
</organism>
<reference evidence="2" key="1">
    <citation type="submission" date="2020-02" db="EMBL/GenBank/DDBJ databases">
        <authorList>
            <person name="Meier V. D."/>
        </authorList>
    </citation>
    <scope>NUCLEOTIDE SEQUENCE</scope>
    <source>
        <strain evidence="2">AVDCRST_MAG23</strain>
    </source>
</reference>
<proteinExistence type="predicted"/>
<name>A0A6J4U756_9SPHN</name>
<sequence length="209" mass="23244">DRAVRLGFRHLLRGDRPAGLRAHLREPHRGRHARAPARDGSSLGCDRVRHPALLRPVRRGPAARARRQPRRLSHRGRYHAVHDRARHGVRAPYATPREPRSGSQRHARDRGHFGFPHGDPHDRRAGLHRVDHAADGAQRRPGAVPGRAGRARLDSHADAGRTARGRPVDAFSRPEGGSDDHARAGRDPRCARGSVRHRRDHDGVFPAGL</sequence>
<evidence type="ECO:0000313" key="2">
    <source>
        <dbReference type="EMBL" id="CAA9541681.1"/>
    </source>
</evidence>
<evidence type="ECO:0000256" key="1">
    <source>
        <dbReference type="SAM" id="MobiDB-lite"/>
    </source>
</evidence>
<feature type="region of interest" description="Disordered" evidence="1">
    <location>
        <begin position="27"/>
        <end position="209"/>
    </location>
</feature>
<feature type="compositionally biased region" description="Basic and acidic residues" evidence="1">
    <location>
        <begin position="176"/>
        <end position="190"/>
    </location>
</feature>